<keyword evidence="2" id="KW-0436">Ligase</keyword>
<keyword evidence="2" id="KW-0808">Transferase</keyword>
<accession>A0A160TVI0</accession>
<dbReference type="AlphaFoldDB" id="A0A160TVI0"/>
<dbReference type="InterPro" id="IPR017926">
    <property type="entry name" value="GATASE"/>
</dbReference>
<dbReference type="Gene3D" id="3.40.50.880">
    <property type="match status" value="1"/>
</dbReference>
<dbReference type="GO" id="GO:0003922">
    <property type="term" value="F:GMP synthase (glutamine-hydrolyzing) activity"/>
    <property type="evidence" value="ECO:0007669"/>
    <property type="project" value="UniProtKB-EC"/>
</dbReference>
<dbReference type="EMBL" id="CZRL01000105">
    <property type="protein sequence ID" value="CUS54771.1"/>
    <property type="molecule type" value="Genomic_DNA"/>
</dbReference>
<sequence>MARAILIPHGSNGPANQDRASTRLAQLGYELDWRHVDKGDSLDQPDDSVAITVIYGGGKPEDEKDWHTDRYPWLKSEVRWAEQCIDRNIPTVGFCLGGQIIAHALGSTIGPHCEGFHEFGYYPLTLTEDAHGFLPEGIYGTESHYHGFSLPEGATPLATTEHFLQAFSFGKTTYGFQFHPECTRKNFKRWQVSNFAAYGQPGAQTQAEQDELGDRYDAIQADWLDRFLTDLVGPSS</sequence>
<dbReference type="PANTHER" id="PTHR42695:SF5">
    <property type="entry name" value="GLUTAMINE AMIDOTRANSFERASE YLR126C-RELATED"/>
    <property type="match status" value="1"/>
</dbReference>
<dbReference type="PROSITE" id="PS51273">
    <property type="entry name" value="GATASE_TYPE_1"/>
    <property type="match status" value="1"/>
</dbReference>
<dbReference type="EC" id="6.3.5.2" evidence="2"/>
<organism evidence="2">
    <name type="scientific">hydrothermal vent metagenome</name>
    <dbReference type="NCBI Taxonomy" id="652676"/>
    <lineage>
        <taxon>unclassified sequences</taxon>
        <taxon>metagenomes</taxon>
        <taxon>ecological metagenomes</taxon>
    </lineage>
</organism>
<name>A0A160TVI0_9ZZZZ</name>
<evidence type="ECO:0000313" key="2">
    <source>
        <dbReference type="EMBL" id="CUS54771.1"/>
    </source>
</evidence>
<feature type="domain" description="Glutamine amidotransferase" evidence="1">
    <location>
        <begin position="23"/>
        <end position="194"/>
    </location>
</feature>
<keyword evidence="2" id="KW-0315">Glutamine amidotransferase</keyword>
<dbReference type="Pfam" id="PF00117">
    <property type="entry name" value="GATase"/>
    <property type="match status" value="1"/>
</dbReference>
<proteinExistence type="predicted"/>
<evidence type="ECO:0000259" key="1">
    <source>
        <dbReference type="Pfam" id="PF00117"/>
    </source>
</evidence>
<dbReference type="SUPFAM" id="SSF52317">
    <property type="entry name" value="Class I glutamine amidotransferase-like"/>
    <property type="match status" value="1"/>
</dbReference>
<dbReference type="InterPro" id="IPR029062">
    <property type="entry name" value="Class_I_gatase-like"/>
</dbReference>
<dbReference type="CDD" id="cd01741">
    <property type="entry name" value="GATase1_1"/>
    <property type="match status" value="1"/>
</dbReference>
<gene>
    <name evidence="2" type="ORF">MGWOODY_XGa1709</name>
</gene>
<dbReference type="InterPro" id="IPR044992">
    <property type="entry name" value="ChyE-like"/>
</dbReference>
<dbReference type="GO" id="GO:0005829">
    <property type="term" value="C:cytosol"/>
    <property type="evidence" value="ECO:0007669"/>
    <property type="project" value="TreeGrafter"/>
</dbReference>
<reference evidence="2" key="1">
    <citation type="submission" date="2015-10" db="EMBL/GenBank/DDBJ databases">
        <authorList>
            <person name="Gilbert D.G."/>
        </authorList>
    </citation>
    <scope>NUCLEOTIDE SEQUENCE</scope>
</reference>
<dbReference type="PANTHER" id="PTHR42695">
    <property type="entry name" value="GLUTAMINE AMIDOTRANSFERASE YLR126C-RELATED"/>
    <property type="match status" value="1"/>
</dbReference>
<protein>
    <submittedName>
        <fullName evidence="2">Glutamine amidotransferase class-I</fullName>
        <ecNumber evidence="2">6.3.5.2</ecNumber>
    </submittedName>
</protein>
<dbReference type="GO" id="GO:0016740">
    <property type="term" value="F:transferase activity"/>
    <property type="evidence" value="ECO:0007669"/>
    <property type="project" value="UniProtKB-KW"/>
</dbReference>